<dbReference type="RefSeq" id="WP_248207591.1">
    <property type="nucleotide sequence ID" value="NZ_JALNMH010000006.1"/>
</dbReference>
<keyword evidence="5" id="KW-0812">Transmembrane</keyword>
<gene>
    <name evidence="15" type="ORF">M0G41_08190</name>
</gene>
<evidence type="ECO:0000256" key="8">
    <source>
        <dbReference type="ARBA" id="ARBA00023237"/>
    </source>
</evidence>
<dbReference type="InterPro" id="IPR010827">
    <property type="entry name" value="BamA/TamA_POTRA"/>
</dbReference>
<organism evidence="15 16">
    <name type="scientific">Pseudomarimonas salicorniae</name>
    <dbReference type="NCBI Taxonomy" id="2933270"/>
    <lineage>
        <taxon>Bacteria</taxon>
        <taxon>Pseudomonadati</taxon>
        <taxon>Pseudomonadota</taxon>
        <taxon>Gammaproteobacteria</taxon>
        <taxon>Lysobacterales</taxon>
        <taxon>Lysobacteraceae</taxon>
        <taxon>Pseudomarimonas</taxon>
    </lineage>
</organism>
<dbReference type="PANTHER" id="PTHR12815">
    <property type="entry name" value="SORTING AND ASSEMBLY MACHINERY SAMM50 PROTEIN FAMILY MEMBER"/>
    <property type="match status" value="1"/>
</dbReference>
<feature type="domain" description="TamA POTRA" evidence="14">
    <location>
        <begin position="43"/>
        <end position="117"/>
    </location>
</feature>
<dbReference type="EMBL" id="JALNMH010000006">
    <property type="protein sequence ID" value="MCK7593646.1"/>
    <property type="molecule type" value="Genomic_DNA"/>
</dbReference>
<dbReference type="Proteomes" id="UP001431449">
    <property type="component" value="Unassembled WGS sequence"/>
</dbReference>
<dbReference type="InterPro" id="IPR035243">
    <property type="entry name" value="TamA_POTRA_Dom_1"/>
</dbReference>
<dbReference type="Gene3D" id="2.40.160.50">
    <property type="entry name" value="membrane protein fhac: a member of the omp85/tpsb transporter family"/>
    <property type="match status" value="1"/>
</dbReference>
<evidence type="ECO:0000256" key="9">
    <source>
        <dbReference type="ARBA" id="ARBA00033063"/>
    </source>
</evidence>
<feature type="region of interest" description="Disordered" evidence="11">
    <location>
        <begin position="267"/>
        <end position="308"/>
    </location>
</feature>
<comment type="subunit">
    <text evidence="10">Interacts with TamB to form the translocation and assembly module (TAM).</text>
</comment>
<comment type="caution">
    <text evidence="15">The sequence shown here is derived from an EMBL/GenBank/DDBJ whole genome shotgun (WGS) entry which is preliminary data.</text>
</comment>
<dbReference type="Gene3D" id="3.10.20.310">
    <property type="entry name" value="membrane protein fhac"/>
    <property type="match status" value="3"/>
</dbReference>
<evidence type="ECO:0000256" key="2">
    <source>
        <dbReference type="ARBA" id="ARBA00010248"/>
    </source>
</evidence>
<comment type="similarity">
    <text evidence="2">Belongs to the TamA family.</text>
</comment>
<dbReference type="Pfam" id="PF01103">
    <property type="entry name" value="Omp85"/>
    <property type="match status" value="1"/>
</dbReference>
<keyword evidence="4" id="KW-1134">Transmembrane beta strand</keyword>
<evidence type="ECO:0000256" key="6">
    <source>
        <dbReference type="ARBA" id="ARBA00022729"/>
    </source>
</evidence>
<keyword evidence="6" id="KW-0732">Signal</keyword>
<name>A0ABT0GGI8_9GAMM</name>
<evidence type="ECO:0000256" key="3">
    <source>
        <dbReference type="ARBA" id="ARBA00015419"/>
    </source>
</evidence>
<evidence type="ECO:0000256" key="7">
    <source>
        <dbReference type="ARBA" id="ARBA00023136"/>
    </source>
</evidence>
<feature type="domain" description="POTRA" evidence="13">
    <location>
        <begin position="126"/>
        <end position="190"/>
    </location>
</feature>
<dbReference type="Pfam" id="PF17243">
    <property type="entry name" value="POTRA_TamA_1"/>
    <property type="match status" value="1"/>
</dbReference>
<evidence type="ECO:0000256" key="5">
    <source>
        <dbReference type="ARBA" id="ARBA00022692"/>
    </source>
</evidence>
<evidence type="ECO:0000256" key="1">
    <source>
        <dbReference type="ARBA" id="ARBA00004442"/>
    </source>
</evidence>
<evidence type="ECO:0000256" key="10">
    <source>
        <dbReference type="ARBA" id="ARBA00093548"/>
    </source>
</evidence>
<feature type="compositionally biased region" description="Basic and acidic residues" evidence="11">
    <location>
        <begin position="267"/>
        <end position="280"/>
    </location>
</feature>
<dbReference type="PANTHER" id="PTHR12815:SF47">
    <property type="entry name" value="TRANSLOCATION AND ASSEMBLY MODULE SUBUNIT TAMA"/>
    <property type="match status" value="1"/>
</dbReference>
<evidence type="ECO:0000256" key="11">
    <source>
        <dbReference type="SAM" id="MobiDB-lite"/>
    </source>
</evidence>
<keyword evidence="7" id="KW-0472">Membrane</keyword>
<dbReference type="InterPro" id="IPR039910">
    <property type="entry name" value="D15-like"/>
</dbReference>
<evidence type="ECO:0000259" key="12">
    <source>
        <dbReference type="Pfam" id="PF01103"/>
    </source>
</evidence>
<proteinExistence type="inferred from homology"/>
<comment type="subcellular location">
    <subcellularLocation>
        <location evidence="1">Cell outer membrane</location>
    </subcellularLocation>
</comment>
<evidence type="ECO:0000256" key="4">
    <source>
        <dbReference type="ARBA" id="ARBA00022452"/>
    </source>
</evidence>
<evidence type="ECO:0000313" key="15">
    <source>
        <dbReference type="EMBL" id="MCK7593646.1"/>
    </source>
</evidence>
<accession>A0ABT0GGI8</accession>
<dbReference type="Pfam" id="PF07244">
    <property type="entry name" value="POTRA"/>
    <property type="match status" value="1"/>
</dbReference>
<sequence>MYALFLGGIVLPMAGGLPGAVRAQPAADPAVAEDALLKFSGVEFSGVDERMEASLRKRVSLARLKVGTGLRPSRFRYFLQIMPREVDEALHPFGYYSSVVDVRPRQQGDQLGAAVAIELGDPVRVRIDRLAVDGDGARDRALRRAIAGFEPGEGDVLDHVRYEESKSEVNRLLGERGYFDASLARSRVEVVRARGEASLDLFWESGPRYRFGDTRFEGSQFRQGLLEPLVPYRAQAPYRQSQLLVLQQRLTDLDYFDRIDVLPRLKAQPERPGDAERELAEQVEAGPPTASADSAGGEEGPPRVGVDVTLEPAPRNVYRAGLSYGTDTGPGVKLGYTRRWLNDRGHRLESDLLLGGERSSALVRYRIPAFERLTGWWTARVAAREELFLDERAEIFESSLIRDGRWRGNLFGVGMVVQKEQYDSVGALLVYPQVSLERSVSNDPLYPTRGFKWSVLGRWGLTGLGSEVRFRQVIASATLIRGLGERTRVIVRGEAGALRTGEFQRIPPSLRFYAGGDRSVRGYGYQELAPPLGDGERFGGRNLLVGSVELEHMFTAQWGAAVFADAGNAYGSEFEPAVGVGLGLRWRSPVGPVQVDIGRGLDQPDKTFRLHIQLGPPL</sequence>
<dbReference type="InterPro" id="IPR000184">
    <property type="entry name" value="Bac_surfAg_D15"/>
</dbReference>
<keyword evidence="8" id="KW-0998">Cell outer membrane</keyword>
<feature type="domain" description="Bacterial surface antigen (D15)" evidence="12">
    <location>
        <begin position="434"/>
        <end position="615"/>
    </location>
</feature>
<reference evidence="15" key="1">
    <citation type="submission" date="2022-04" db="EMBL/GenBank/DDBJ databases">
        <title>Lysobacter sp. CAU 1642 isolated from sea sand.</title>
        <authorList>
            <person name="Kim W."/>
        </authorList>
    </citation>
    <scope>NUCLEOTIDE SEQUENCE</scope>
    <source>
        <strain evidence="15">CAU 1642</strain>
    </source>
</reference>
<keyword evidence="16" id="KW-1185">Reference proteome</keyword>
<evidence type="ECO:0000259" key="14">
    <source>
        <dbReference type="Pfam" id="PF17243"/>
    </source>
</evidence>
<protein>
    <recommendedName>
        <fullName evidence="3">Translocation and assembly module subunit TamA</fullName>
    </recommendedName>
    <alternativeName>
        <fullName evidence="9">Autotransporter assembly factor TamA</fullName>
    </alternativeName>
</protein>
<evidence type="ECO:0000259" key="13">
    <source>
        <dbReference type="Pfam" id="PF07244"/>
    </source>
</evidence>
<evidence type="ECO:0000313" key="16">
    <source>
        <dbReference type="Proteomes" id="UP001431449"/>
    </source>
</evidence>